<evidence type="ECO:0000313" key="8">
    <source>
        <dbReference type="EMBL" id="ORC87670.1"/>
    </source>
</evidence>
<dbReference type="InterPro" id="IPR004405">
    <property type="entry name" value="TF_pelota"/>
</dbReference>
<dbReference type="SUPFAM" id="SSF55315">
    <property type="entry name" value="L30e-like"/>
    <property type="match status" value="1"/>
</dbReference>
<dbReference type="GO" id="GO:0046872">
    <property type="term" value="F:metal ion binding"/>
    <property type="evidence" value="ECO:0007669"/>
    <property type="project" value="UniProtKB-KW"/>
</dbReference>
<evidence type="ECO:0000256" key="1">
    <source>
        <dbReference type="ARBA" id="ARBA00001968"/>
    </source>
</evidence>
<dbReference type="RefSeq" id="XP_028881736.1">
    <property type="nucleotide sequence ID" value="XM_029027126.1"/>
</dbReference>
<dbReference type="InterPro" id="IPR005141">
    <property type="entry name" value="eRF1_2"/>
</dbReference>
<dbReference type="SUPFAM" id="SSF53137">
    <property type="entry name" value="Translational machinery components"/>
    <property type="match status" value="1"/>
</dbReference>
<evidence type="ECO:0000313" key="9">
    <source>
        <dbReference type="Proteomes" id="UP000192257"/>
    </source>
</evidence>
<name>A0A1X0NU89_9TRYP</name>
<dbReference type="VEuPathDB" id="TriTrypDB:TM35_000212760"/>
<evidence type="ECO:0000256" key="4">
    <source>
        <dbReference type="ARBA" id="ARBA00022490"/>
    </source>
</evidence>
<dbReference type="EMBL" id="NBCO01000021">
    <property type="protein sequence ID" value="ORC87670.1"/>
    <property type="molecule type" value="Genomic_DNA"/>
</dbReference>
<sequence length="405" mass="45610">MRLLRKAIRSDGKVEVKVSLSTSEDLWHLYNLVIPGDRVRTKTKRKVAKETSTGTQTAQVHVITLELEVRQVDFSPDELRLHGVNVSENDYVKLGAHHTLSIHTFPPQDVTIIKKEWDEIINTRLQEACDNESKADTAAVLMDNGKANVLLVTPSFMYTKAKVEITIAKKHKNDGTARDKSIQRFFKHVMDAICAHIDFEKIKLVLICSPAHIREEFKQYMERVTMQAETGPLRVIHKNLSKVVLVKVTDITNDALRTAFADPSVARQMDSTRCSDEIRIWQNFQDTMNNDPDRCVYTPQIVHQAAMMGAVGTLMISDALFRSSSPIERHFYLSLVQFVKQGGGRVSIFSSNHVTGEQLTQLGSIAAILLFPCPDLDDVPIKEDFINSEEVAAFVRENAPARVTV</sequence>
<comment type="similarity">
    <text evidence="3 6">Belongs to the eukaryotic release factor 1 family. Pelota subfamily.</text>
</comment>
<dbReference type="GO" id="GO:0071025">
    <property type="term" value="P:RNA surveillance"/>
    <property type="evidence" value="ECO:0007669"/>
    <property type="project" value="InterPro"/>
</dbReference>
<dbReference type="Pfam" id="PF03464">
    <property type="entry name" value="eRF1_2"/>
    <property type="match status" value="1"/>
</dbReference>
<evidence type="ECO:0000256" key="2">
    <source>
        <dbReference type="ARBA" id="ARBA00004496"/>
    </source>
</evidence>
<organism evidence="8 9">
    <name type="scientific">Trypanosoma theileri</name>
    <dbReference type="NCBI Taxonomy" id="67003"/>
    <lineage>
        <taxon>Eukaryota</taxon>
        <taxon>Discoba</taxon>
        <taxon>Euglenozoa</taxon>
        <taxon>Kinetoplastea</taxon>
        <taxon>Metakinetoplastina</taxon>
        <taxon>Trypanosomatida</taxon>
        <taxon>Trypanosomatidae</taxon>
        <taxon>Trypanosoma</taxon>
    </lineage>
</organism>
<accession>A0A1X0NU89</accession>
<dbReference type="FunFam" id="3.30.1330.30:FF:000008">
    <property type="entry name" value="Protein pelota homolog"/>
    <property type="match status" value="1"/>
</dbReference>
<dbReference type="GeneID" id="39986906"/>
<dbReference type="GO" id="GO:0070651">
    <property type="term" value="P:nonfunctional rRNA decay"/>
    <property type="evidence" value="ECO:0007669"/>
    <property type="project" value="TreeGrafter"/>
</dbReference>
<dbReference type="STRING" id="67003.A0A1X0NU89"/>
<dbReference type="OrthoDB" id="10249111at2759"/>
<dbReference type="AlphaFoldDB" id="A0A1X0NU89"/>
<dbReference type="InterPro" id="IPR058547">
    <property type="entry name" value="Pelota_N"/>
</dbReference>
<comment type="caution">
    <text evidence="8">The sequence shown here is derived from an EMBL/GenBank/DDBJ whole genome shotgun (WGS) entry which is preliminary data.</text>
</comment>
<dbReference type="GO" id="GO:0032790">
    <property type="term" value="P:ribosome disassembly"/>
    <property type="evidence" value="ECO:0007669"/>
    <property type="project" value="TreeGrafter"/>
</dbReference>
<dbReference type="Proteomes" id="UP000192257">
    <property type="component" value="Unassembled WGS sequence"/>
</dbReference>
<keyword evidence="9" id="KW-1185">Reference proteome</keyword>
<comment type="function">
    <text evidence="6">Component of the Pelota-HBS1L complex, a complex that recognizes stalled ribosomes and triggers the No-Go Decay (NGD) pathway. In the Pelota-HBS1L complex, pelo recognizes ribosomes stalled at the 3' end of an mRNA and engages stalled ribosomes by destabilizing mRNA in the mRNA channel.</text>
</comment>
<dbReference type="FunFam" id="2.30.30.870:FF:000002">
    <property type="entry name" value="Protein pelota homolog"/>
    <property type="match status" value="1"/>
</dbReference>
<keyword evidence="5 6" id="KW-0479">Metal-binding</keyword>
<evidence type="ECO:0000259" key="7">
    <source>
        <dbReference type="SMART" id="SM01194"/>
    </source>
</evidence>
<dbReference type="NCBIfam" id="TIGR00111">
    <property type="entry name" value="pelota"/>
    <property type="match status" value="1"/>
</dbReference>
<dbReference type="InterPro" id="IPR005142">
    <property type="entry name" value="eRF1_3"/>
</dbReference>
<evidence type="ECO:0000256" key="5">
    <source>
        <dbReference type="ARBA" id="ARBA00022723"/>
    </source>
</evidence>
<reference evidence="8 9" key="1">
    <citation type="submission" date="2017-03" db="EMBL/GenBank/DDBJ databases">
        <title>An alternative strategy for trypanosome survival in the mammalian bloodstream revealed through genome and transcriptome analysis of the ubiquitous bovine parasite Trypanosoma (Megatrypanum) theileri.</title>
        <authorList>
            <person name="Kelly S."/>
            <person name="Ivens A."/>
            <person name="Mott A."/>
            <person name="O'Neill E."/>
            <person name="Emms D."/>
            <person name="Macleod O."/>
            <person name="Voorheis P."/>
            <person name="Matthews J."/>
            <person name="Matthews K."/>
            <person name="Carrington M."/>
        </authorList>
    </citation>
    <scope>NUCLEOTIDE SEQUENCE [LARGE SCALE GENOMIC DNA]</scope>
    <source>
        <strain evidence="8">Edinburgh</strain>
    </source>
</reference>
<dbReference type="GO" id="GO:0070481">
    <property type="term" value="P:nuclear-transcribed mRNA catabolic process, non-stop decay"/>
    <property type="evidence" value="ECO:0007669"/>
    <property type="project" value="InterPro"/>
</dbReference>
<dbReference type="PANTHER" id="PTHR10853:SF0">
    <property type="entry name" value="PROTEIN PELOTA HOMOLOG"/>
    <property type="match status" value="1"/>
</dbReference>
<feature type="domain" description="eRF1/Pelota-like N-terminal" evidence="7">
    <location>
        <begin position="1"/>
        <end position="130"/>
    </location>
</feature>
<dbReference type="GO" id="GO:0070966">
    <property type="term" value="P:nuclear-transcribed mRNA catabolic process, no-go decay"/>
    <property type="evidence" value="ECO:0007669"/>
    <property type="project" value="InterPro"/>
</dbReference>
<dbReference type="PANTHER" id="PTHR10853">
    <property type="entry name" value="PELOTA"/>
    <property type="match status" value="1"/>
</dbReference>
<proteinExistence type="inferred from homology"/>
<comment type="subcellular location">
    <subcellularLocation>
        <location evidence="2 6">Cytoplasm</location>
    </subcellularLocation>
</comment>
<dbReference type="Pfam" id="PF26356">
    <property type="entry name" value="Pelota_N"/>
    <property type="match status" value="1"/>
</dbReference>
<keyword evidence="4 6" id="KW-0963">Cytoplasm</keyword>
<dbReference type="Pfam" id="PF03465">
    <property type="entry name" value="eRF1_3"/>
    <property type="match status" value="1"/>
</dbReference>
<dbReference type="InterPro" id="IPR038069">
    <property type="entry name" value="Pelota/DOM34_N"/>
</dbReference>
<dbReference type="SUPFAM" id="SSF159065">
    <property type="entry name" value="Dom34/Pelota N-terminal domain-like"/>
    <property type="match status" value="1"/>
</dbReference>
<dbReference type="InterPro" id="IPR042226">
    <property type="entry name" value="eFR1_2_sf"/>
</dbReference>
<dbReference type="Gene3D" id="3.30.420.60">
    <property type="entry name" value="eRF1 domain 2"/>
    <property type="match status" value="1"/>
</dbReference>
<evidence type="ECO:0000256" key="6">
    <source>
        <dbReference type="RuleBase" id="RU362019"/>
    </source>
</evidence>
<gene>
    <name evidence="8" type="ORF">TM35_000212760</name>
</gene>
<comment type="cofactor">
    <cofactor evidence="1 6">
        <name>a divalent metal cation</name>
        <dbReference type="ChEBI" id="CHEBI:60240"/>
    </cofactor>
</comment>
<evidence type="ECO:0000256" key="3">
    <source>
        <dbReference type="ARBA" id="ARBA00009504"/>
    </source>
</evidence>
<dbReference type="InterPro" id="IPR029064">
    <property type="entry name" value="Ribosomal_eL30-like_sf"/>
</dbReference>
<dbReference type="Gene3D" id="3.30.1330.30">
    <property type="match status" value="1"/>
</dbReference>
<dbReference type="GO" id="GO:0005737">
    <property type="term" value="C:cytoplasm"/>
    <property type="evidence" value="ECO:0007669"/>
    <property type="project" value="UniProtKB-SubCell"/>
</dbReference>
<dbReference type="Gene3D" id="2.30.30.870">
    <property type="entry name" value="Pelota, domain A"/>
    <property type="match status" value="1"/>
</dbReference>
<protein>
    <recommendedName>
        <fullName evidence="6">Protein pelota homolog</fullName>
    </recommendedName>
</protein>
<dbReference type="InterPro" id="IPR005140">
    <property type="entry name" value="eRF1_Pelota-like_N"/>
</dbReference>
<dbReference type="SMART" id="SM01194">
    <property type="entry name" value="eRF1_1"/>
    <property type="match status" value="1"/>
</dbReference>